<dbReference type="Proteomes" id="UP000002484">
    <property type="component" value="Chromosome"/>
</dbReference>
<dbReference type="InParanoid" id="E3J4Z2"/>
<sequence>MDVTLVGGGRDTAAAPTLFGPFVAAAGPGAVIACVLVDEGSDRPAPPWTRAYRRARRLDPFDRWSRLLSAAGPCRTVPIQIPSGGRLDVGALDGATGLFVAGGLTPDYATALASVRADVLAWLSRTGAPYAGYSAGAAVAAERAVIGGWRSGGVPICDEDAGESLDEVTVTDGLGLVPALVDIHCAQWGTLPRLLAAARAEAAAGRPAEGWGIDEDTAIHLTDDAVTVLGRGQVHRLLPGPDEITVEQFASTERLPDPRASQPQPEPAD</sequence>
<dbReference type="EMBL" id="CP002299">
    <property type="protein sequence ID" value="ADP79443.1"/>
    <property type="molecule type" value="Genomic_DNA"/>
</dbReference>
<evidence type="ECO:0000313" key="6">
    <source>
        <dbReference type="EMBL" id="ADP79443.1"/>
    </source>
</evidence>
<keyword evidence="3" id="KW-0378">Hydrolase</keyword>
<evidence type="ECO:0000256" key="1">
    <source>
        <dbReference type="ARBA" id="ARBA00006534"/>
    </source>
</evidence>
<dbReference type="GO" id="GO:0006508">
    <property type="term" value="P:proteolysis"/>
    <property type="evidence" value="ECO:0007669"/>
    <property type="project" value="UniProtKB-KW"/>
</dbReference>
<evidence type="ECO:0000256" key="2">
    <source>
        <dbReference type="ARBA" id="ARBA00022670"/>
    </source>
</evidence>
<dbReference type="Pfam" id="PF03575">
    <property type="entry name" value="Peptidase_S51"/>
    <property type="match status" value="1"/>
</dbReference>
<dbReference type="HOGENOM" id="CLU_081288_0_0_11"/>
<keyword evidence="2" id="KW-0645">Protease</keyword>
<evidence type="ECO:0000256" key="4">
    <source>
        <dbReference type="ARBA" id="ARBA00022825"/>
    </source>
</evidence>
<keyword evidence="7" id="KW-1185">Reference proteome</keyword>
<dbReference type="RefSeq" id="WP_013422563.1">
    <property type="nucleotide sequence ID" value="NC_014666.1"/>
</dbReference>
<evidence type="ECO:0000256" key="3">
    <source>
        <dbReference type="ARBA" id="ARBA00022801"/>
    </source>
</evidence>
<evidence type="ECO:0000313" key="7">
    <source>
        <dbReference type="Proteomes" id="UP000002484"/>
    </source>
</evidence>
<evidence type="ECO:0000256" key="5">
    <source>
        <dbReference type="SAM" id="MobiDB-lite"/>
    </source>
</evidence>
<accession>E3J4Z2</accession>
<dbReference type="SUPFAM" id="SSF52317">
    <property type="entry name" value="Class I glutamine amidotransferase-like"/>
    <property type="match status" value="1"/>
</dbReference>
<dbReference type="GO" id="GO:0008236">
    <property type="term" value="F:serine-type peptidase activity"/>
    <property type="evidence" value="ECO:0007669"/>
    <property type="project" value="UniProtKB-KW"/>
</dbReference>
<proteinExistence type="inferred from homology"/>
<dbReference type="Gene3D" id="3.40.50.880">
    <property type="match status" value="1"/>
</dbReference>
<evidence type="ECO:0008006" key="8">
    <source>
        <dbReference type="Google" id="ProtNLM"/>
    </source>
</evidence>
<dbReference type="STRING" id="298654.FraEuI1c_1376"/>
<dbReference type="eggNOG" id="COG4242">
    <property type="taxonomic scope" value="Bacteria"/>
</dbReference>
<reference evidence="6 7" key="1">
    <citation type="submission" date="2010-10" db="EMBL/GenBank/DDBJ databases">
        <title>Complete sequence of Frankia sp. EuI1c.</title>
        <authorList>
            <consortium name="US DOE Joint Genome Institute"/>
            <person name="Lucas S."/>
            <person name="Copeland A."/>
            <person name="Lapidus A."/>
            <person name="Cheng J.-F."/>
            <person name="Bruce D."/>
            <person name="Goodwin L."/>
            <person name="Pitluck S."/>
            <person name="Chertkov O."/>
            <person name="Detter J.C."/>
            <person name="Han C."/>
            <person name="Tapia R."/>
            <person name="Land M."/>
            <person name="Hauser L."/>
            <person name="Jeffries C."/>
            <person name="Kyrpides N."/>
            <person name="Ivanova N."/>
            <person name="Mikhailova N."/>
            <person name="Beauchemin N."/>
            <person name="Sen A."/>
            <person name="Sur S.A."/>
            <person name="Gtari M."/>
            <person name="Wall L."/>
            <person name="Tisa L."/>
            <person name="Woyke T."/>
        </authorList>
    </citation>
    <scope>NUCLEOTIDE SEQUENCE [LARGE SCALE GENOMIC DNA]</scope>
    <source>
        <strain evidence="7">DSM 45817 / CECT 9037 / EuI1c</strain>
    </source>
</reference>
<organism evidence="6 7">
    <name type="scientific">Pseudofrankia inefficax (strain DSM 45817 / CECT 9037 / DDB 130130 / EuI1c)</name>
    <name type="common">Frankia inefficax</name>
    <dbReference type="NCBI Taxonomy" id="298654"/>
    <lineage>
        <taxon>Bacteria</taxon>
        <taxon>Bacillati</taxon>
        <taxon>Actinomycetota</taxon>
        <taxon>Actinomycetes</taxon>
        <taxon>Frankiales</taxon>
        <taxon>Frankiaceae</taxon>
        <taxon>Pseudofrankia</taxon>
    </lineage>
</organism>
<comment type="similarity">
    <text evidence="1">Belongs to the peptidase S51 family.</text>
</comment>
<dbReference type="AlphaFoldDB" id="E3J4Z2"/>
<name>E3J4Z2_PSEI1</name>
<keyword evidence="4" id="KW-0720">Serine protease</keyword>
<protein>
    <recommendedName>
        <fullName evidence="8">Peptidase S51 dipeptidase E</fullName>
    </recommendedName>
</protein>
<feature type="region of interest" description="Disordered" evidence="5">
    <location>
        <begin position="249"/>
        <end position="269"/>
    </location>
</feature>
<gene>
    <name evidence="6" type="ordered locus">FraEuI1c_1376</name>
</gene>
<dbReference type="KEGG" id="fri:FraEuI1c_1376"/>
<dbReference type="InterPro" id="IPR005320">
    <property type="entry name" value="Peptidase_S51"/>
</dbReference>
<dbReference type="InterPro" id="IPR029062">
    <property type="entry name" value="Class_I_gatase-like"/>
</dbReference>